<dbReference type="Pfam" id="PF00294">
    <property type="entry name" value="PfkB"/>
    <property type="match status" value="1"/>
</dbReference>
<evidence type="ECO:0000256" key="3">
    <source>
        <dbReference type="ARBA" id="ARBA00022741"/>
    </source>
</evidence>
<dbReference type="PANTHER" id="PTHR43085">
    <property type="entry name" value="HEXOKINASE FAMILY MEMBER"/>
    <property type="match status" value="1"/>
</dbReference>
<sequence length="214" mass="23801">MLSAEEISEGFIKTARVFHYGSISMIFDPSYSATLKALEYAKKYGLVISYDPNVRLSLWDSENQVKQRIIEGLHNSDLIKLNNDELEFITGISDIKQGSDILLKYGPEMVVVTQGDKGSFFNNGRTCSFVESYKVHTIDTTGCGDSFTSAILAKFLQKIKQGKDPFDLDCEEMEDILRFADAAGALTATKKGVIPSLPTQEDLRIFLNGYGKIN</sequence>
<feature type="domain" description="Carbohydrate kinase PfkB" evidence="6">
    <location>
        <begin position="8"/>
        <end position="199"/>
    </location>
</feature>
<evidence type="ECO:0000259" key="6">
    <source>
        <dbReference type="Pfam" id="PF00294"/>
    </source>
</evidence>
<dbReference type="InterPro" id="IPR029056">
    <property type="entry name" value="Ribokinase-like"/>
</dbReference>
<dbReference type="Gene3D" id="3.40.1190.20">
    <property type="match status" value="1"/>
</dbReference>
<name>X1G9F4_9ZZZZ</name>
<comment type="similarity">
    <text evidence="1">Belongs to the carbohydrate kinase PfkB family.</text>
</comment>
<evidence type="ECO:0000313" key="7">
    <source>
        <dbReference type="EMBL" id="GAH29658.1"/>
    </source>
</evidence>
<keyword evidence="3" id="KW-0547">Nucleotide-binding</keyword>
<dbReference type="GO" id="GO:0016301">
    <property type="term" value="F:kinase activity"/>
    <property type="evidence" value="ECO:0007669"/>
    <property type="project" value="UniProtKB-KW"/>
</dbReference>
<gene>
    <name evidence="7" type="ORF">S03H2_05997</name>
</gene>
<dbReference type="InterPro" id="IPR050306">
    <property type="entry name" value="PfkB_Carbo_kinase"/>
</dbReference>
<comment type="caution">
    <text evidence="7">The sequence shown here is derived from an EMBL/GenBank/DDBJ whole genome shotgun (WGS) entry which is preliminary data.</text>
</comment>
<accession>X1G9F4</accession>
<proteinExistence type="inferred from homology"/>
<dbReference type="AlphaFoldDB" id="X1G9F4"/>
<protein>
    <recommendedName>
        <fullName evidence="6">Carbohydrate kinase PfkB domain-containing protein</fullName>
    </recommendedName>
</protein>
<keyword evidence="5" id="KW-0067">ATP-binding</keyword>
<organism evidence="7">
    <name type="scientific">marine sediment metagenome</name>
    <dbReference type="NCBI Taxonomy" id="412755"/>
    <lineage>
        <taxon>unclassified sequences</taxon>
        <taxon>metagenomes</taxon>
        <taxon>ecological metagenomes</taxon>
    </lineage>
</organism>
<keyword evidence="4" id="KW-0418">Kinase</keyword>
<dbReference type="EMBL" id="BARU01002566">
    <property type="protein sequence ID" value="GAH29658.1"/>
    <property type="molecule type" value="Genomic_DNA"/>
</dbReference>
<keyword evidence="2" id="KW-0808">Transferase</keyword>
<reference evidence="7" key="1">
    <citation type="journal article" date="2014" name="Front. Microbiol.">
        <title>High frequency of phylogenetically diverse reductive dehalogenase-homologous genes in deep subseafloor sedimentary metagenomes.</title>
        <authorList>
            <person name="Kawai M."/>
            <person name="Futagami T."/>
            <person name="Toyoda A."/>
            <person name="Takaki Y."/>
            <person name="Nishi S."/>
            <person name="Hori S."/>
            <person name="Arai W."/>
            <person name="Tsubouchi T."/>
            <person name="Morono Y."/>
            <person name="Uchiyama I."/>
            <person name="Ito T."/>
            <person name="Fujiyama A."/>
            <person name="Inagaki F."/>
            <person name="Takami H."/>
        </authorList>
    </citation>
    <scope>NUCLEOTIDE SEQUENCE</scope>
    <source>
        <strain evidence="7">Expedition CK06-06</strain>
    </source>
</reference>
<dbReference type="InterPro" id="IPR011611">
    <property type="entry name" value="PfkB_dom"/>
</dbReference>
<evidence type="ECO:0000256" key="5">
    <source>
        <dbReference type="ARBA" id="ARBA00022840"/>
    </source>
</evidence>
<dbReference type="SUPFAM" id="SSF53613">
    <property type="entry name" value="Ribokinase-like"/>
    <property type="match status" value="1"/>
</dbReference>
<evidence type="ECO:0000256" key="4">
    <source>
        <dbReference type="ARBA" id="ARBA00022777"/>
    </source>
</evidence>
<evidence type="ECO:0000256" key="1">
    <source>
        <dbReference type="ARBA" id="ARBA00010688"/>
    </source>
</evidence>
<dbReference type="GO" id="GO:0005524">
    <property type="term" value="F:ATP binding"/>
    <property type="evidence" value="ECO:0007669"/>
    <property type="project" value="UniProtKB-KW"/>
</dbReference>
<dbReference type="PANTHER" id="PTHR43085:SF1">
    <property type="entry name" value="PSEUDOURIDINE KINASE-RELATED"/>
    <property type="match status" value="1"/>
</dbReference>
<evidence type="ECO:0000256" key="2">
    <source>
        <dbReference type="ARBA" id="ARBA00022679"/>
    </source>
</evidence>